<reference evidence="2" key="1">
    <citation type="submission" date="2021-01" db="EMBL/GenBank/DDBJ databases">
        <authorList>
            <person name="Corre E."/>
            <person name="Pelletier E."/>
            <person name="Niang G."/>
            <person name="Scheremetjew M."/>
            <person name="Finn R."/>
            <person name="Kale V."/>
            <person name="Holt S."/>
            <person name="Cochrane G."/>
            <person name="Meng A."/>
            <person name="Brown T."/>
            <person name="Cohen L."/>
        </authorList>
    </citation>
    <scope>NUCLEOTIDE SEQUENCE</scope>
    <source>
        <strain evidence="2">Isolate 1302-5</strain>
    </source>
</reference>
<feature type="compositionally biased region" description="Low complexity" evidence="1">
    <location>
        <begin position="214"/>
        <end position="224"/>
    </location>
</feature>
<feature type="compositionally biased region" description="Basic residues" evidence="1">
    <location>
        <begin position="73"/>
        <end position="83"/>
    </location>
</feature>
<organism evidence="2">
    <name type="scientific">Odontella aurita</name>
    <dbReference type="NCBI Taxonomy" id="265563"/>
    <lineage>
        <taxon>Eukaryota</taxon>
        <taxon>Sar</taxon>
        <taxon>Stramenopiles</taxon>
        <taxon>Ochrophyta</taxon>
        <taxon>Bacillariophyta</taxon>
        <taxon>Mediophyceae</taxon>
        <taxon>Biddulphiophycidae</taxon>
        <taxon>Eupodiscales</taxon>
        <taxon>Odontellaceae</taxon>
        <taxon>Odontella</taxon>
    </lineage>
</organism>
<feature type="compositionally biased region" description="Acidic residues" evidence="1">
    <location>
        <begin position="203"/>
        <end position="213"/>
    </location>
</feature>
<accession>A0A7S4JJE1</accession>
<dbReference type="AlphaFoldDB" id="A0A7S4JJE1"/>
<feature type="region of interest" description="Disordered" evidence="1">
    <location>
        <begin position="27"/>
        <end position="131"/>
    </location>
</feature>
<proteinExistence type="predicted"/>
<feature type="compositionally biased region" description="Acidic residues" evidence="1">
    <location>
        <begin position="249"/>
        <end position="262"/>
    </location>
</feature>
<feature type="region of interest" description="Disordered" evidence="1">
    <location>
        <begin position="199"/>
        <end position="262"/>
    </location>
</feature>
<evidence type="ECO:0000313" key="2">
    <source>
        <dbReference type="EMBL" id="CAE2265420.1"/>
    </source>
</evidence>
<name>A0A7S4JJE1_9STRA</name>
<sequence>MTAAVSSSSASATCQGKVKVSSSFVAALNRRHRGRKPQPNSSHRWRAPGPFYATAARLQPKMCTSGGQAAGHKIVRKRSRGKGKISSEEPRAQVQEQPEVPQESPMTEPEGPSRKKPRRLSPPPVSPAPSFLTSDLLRRRYGGGSVCSWTKAVSFADPVVSEVRTRLQTPREDVRDLYYNRLDVMQFRREERLRRRAQMVRDSDDENESDSNEEVVAVVVGSANESEDLRRGKGPLGKANGALNKVTESDDSSSSEEDTDSD</sequence>
<feature type="compositionally biased region" description="Low complexity" evidence="1">
    <location>
        <begin position="92"/>
        <end position="105"/>
    </location>
</feature>
<evidence type="ECO:0000256" key="1">
    <source>
        <dbReference type="SAM" id="MobiDB-lite"/>
    </source>
</evidence>
<protein>
    <submittedName>
        <fullName evidence="2">Uncharacterized protein</fullName>
    </submittedName>
</protein>
<dbReference type="EMBL" id="HBKQ01041499">
    <property type="protein sequence ID" value="CAE2265420.1"/>
    <property type="molecule type" value="Transcribed_RNA"/>
</dbReference>
<gene>
    <name evidence="2" type="ORF">OAUR00152_LOCUS28647</name>
</gene>